<evidence type="ECO:0000256" key="4">
    <source>
        <dbReference type="ARBA" id="ARBA00022448"/>
    </source>
</evidence>
<evidence type="ECO:0000256" key="3">
    <source>
        <dbReference type="ARBA" id="ARBA00007395"/>
    </source>
</evidence>
<evidence type="ECO:0000313" key="20">
    <source>
        <dbReference type="Proteomes" id="UP000199594"/>
    </source>
</evidence>
<feature type="binding site" description="covalent" evidence="15">
    <location>
        <position position="141"/>
    </location>
    <ligand>
        <name>heme</name>
        <dbReference type="ChEBI" id="CHEBI:30413"/>
        <label>3</label>
    </ligand>
</feature>
<feature type="transmembrane region" description="Helical" evidence="17">
    <location>
        <begin position="20"/>
        <end position="38"/>
    </location>
</feature>
<evidence type="ECO:0000256" key="11">
    <source>
        <dbReference type="ARBA" id="ARBA00022989"/>
    </source>
</evidence>
<sequence length="394" mass="44065">MKIIAALWNTLKRPPVHISLGVIIIVSFLAGIIFWGGFNTAMEVTNTEKFCVSCHEMENNVYQELQQTVHWSNRSGVRAICSDCHVPHNWTDKIARKMQASKEVWGAIFGTIDTPEKFEAKRLELAQHEWARFKANGSQECRNCHDYDSMDWSEMSDEARRFMEPAAERGQSCVDCHKGIAHQLPQQMGSVDPLLAGLVREATSVSLDEGETYYSAKSVDLYTDAERTEQAGVLQVATEVNVLETQGESVKLEIAAWRKEKGFGRVLYEDFGQNISSAVLDKDIAQDGAMIETHQSDVVDELTGLPWGQVSVTLWAEKGAYLGNREALWETAGQTYRDACSVCHTEPAPEHFDANTWPAMFSGMVGFTNMSAPTQELVLKYLQMHSSDFVDAAH</sequence>
<comment type="similarity">
    <text evidence="3">Belongs to the NapC/NirT/NrfH family.</text>
</comment>
<feature type="binding site" description="axial binding residue" evidence="16">
    <location>
        <position position="55"/>
    </location>
    <ligand>
        <name>heme</name>
        <dbReference type="ChEBI" id="CHEBI:30413"/>
        <label>1</label>
    </ligand>
    <ligandPart>
        <name>Fe</name>
        <dbReference type="ChEBI" id="CHEBI:18248"/>
    </ligandPart>
</feature>
<dbReference type="FunFam" id="1.10.3820.10:FF:000001">
    <property type="entry name" value="Cytochrome c-type protein"/>
    <property type="match status" value="1"/>
</dbReference>
<dbReference type="GO" id="GO:0009055">
    <property type="term" value="F:electron transfer activity"/>
    <property type="evidence" value="ECO:0007669"/>
    <property type="project" value="UniProtKB-UniRule"/>
</dbReference>
<dbReference type="PIRSF" id="PIRSF000014">
    <property type="entry name" value="4_hem_cytch_TorC"/>
    <property type="match status" value="1"/>
</dbReference>
<keyword evidence="13 14" id="KW-0472">Membrane</keyword>
<dbReference type="RefSeq" id="WP_089849902.1">
    <property type="nucleotide sequence ID" value="NZ_FPAQ01000020.1"/>
</dbReference>
<comment type="subcellular location">
    <subcellularLocation>
        <location evidence="1">Cell inner membrane</location>
        <topology evidence="1">Single-pass type II membrane protein</topology>
    </subcellularLocation>
</comment>
<organism evidence="19 20">
    <name type="scientific">Halomonas saccharevitans</name>
    <dbReference type="NCBI Taxonomy" id="416872"/>
    <lineage>
        <taxon>Bacteria</taxon>
        <taxon>Pseudomonadati</taxon>
        <taxon>Pseudomonadota</taxon>
        <taxon>Gammaproteobacteria</taxon>
        <taxon>Oceanospirillales</taxon>
        <taxon>Halomonadaceae</taxon>
        <taxon>Halomonas</taxon>
    </lineage>
</organism>
<dbReference type="GO" id="GO:0009276">
    <property type="term" value="C:Gram-negative-bacterium-type cell wall"/>
    <property type="evidence" value="ECO:0007669"/>
    <property type="project" value="UniProtKB-UniRule"/>
</dbReference>
<dbReference type="GO" id="GO:0005886">
    <property type="term" value="C:plasma membrane"/>
    <property type="evidence" value="ECO:0007669"/>
    <property type="project" value="UniProtKB-SubCell"/>
</dbReference>
<feature type="binding site" description="axial binding residue" evidence="16">
    <location>
        <position position="85"/>
    </location>
    <ligand>
        <name>heme</name>
        <dbReference type="ChEBI" id="CHEBI:30413"/>
        <label>2</label>
    </ligand>
    <ligandPart>
        <name>Fe</name>
        <dbReference type="ChEBI" id="CHEBI:18248"/>
    </ligandPart>
</feature>
<evidence type="ECO:0000256" key="10">
    <source>
        <dbReference type="ARBA" id="ARBA00022982"/>
    </source>
</evidence>
<accession>A0A1I7AUD1</accession>
<dbReference type="GO" id="GO:0005506">
    <property type="term" value="F:iron ion binding"/>
    <property type="evidence" value="ECO:0007669"/>
    <property type="project" value="UniProtKB-UniRule"/>
</dbReference>
<feature type="binding site" description="covalent" evidence="15">
    <location>
        <position position="81"/>
    </location>
    <ligand>
        <name>heme</name>
        <dbReference type="ChEBI" id="CHEBI:30413"/>
        <label>2</label>
    </ligand>
</feature>
<evidence type="ECO:0000256" key="9">
    <source>
        <dbReference type="ARBA" id="ARBA00022723"/>
    </source>
</evidence>
<keyword evidence="6 14" id="KW-0997">Cell inner membrane</keyword>
<reference evidence="19 20" key="1">
    <citation type="submission" date="2016-10" db="EMBL/GenBank/DDBJ databases">
        <authorList>
            <person name="de Groot N.N."/>
        </authorList>
    </citation>
    <scope>NUCLEOTIDE SEQUENCE [LARGE SCALE GENOMIC DNA]</scope>
    <source>
        <strain evidence="19 20">CGMCC 1.6493</strain>
    </source>
</reference>
<dbReference type="InterPro" id="IPR005126">
    <property type="entry name" value="NapC/NirT_cyt_c_N"/>
</dbReference>
<dbReference type="InterPro" id="IPR038266">
    <property type="entry name" value="NapC/NirT_cytc_sf"/>
</dbReference>
<evidence type="ECO:0000256" key="15">
    <source>
        <dbReference type="PIRSR" id="PIRSR000014-1"/>
    </source>
</evidence>
<feature type="binding site" description="covalent" evidence="15">
    <location>
        <position position="173"/>
    </location>
    <ligand>
        <name>heme</name>
        <dbReference type="ChEBI" id="CHEBI:30413"/>
        <label>4</label>
    </ligand>
</feature>
<comment type="similarity">
    <text evidence="2 14">Belongs to the TorC/TorY family.</text>
</comment>
<evidence type="ECO:0000256" key="17">
    <source>
        <dbReference type="SAM" id="Phobius"/>
    </source>
</evidence>
<evidence type="ECO:0000256" key="2">
    <source>
        <dbReference type="ARBA" id="ARBA00006417"/>
    </source>
</evidence>
<dbReference type="NCBIfam" id="TIGR02162">
    <property type="entry name" value="torC"/>
    <property type="match status" value="1"/>
</dbReference>
<dbReference type="InterPro" id="IPR051174">
    <property type="entry name" value="Cytochrome_c-type_ET"/>
</dbReference>
<evidence type="ECO:0000256" key="13">
    <source>
        <dbReference type="ARBA" id="ARBA00023136"/>
    </source>
</evidence>
<proteinExistence type="inferred from homology"/>
<dbReference type="Gene3D" id="1.10.3820.10">
    <property type="entry name" value="Di-heme elbow motif domain"/>
    <property type="match status" value="1"/>
</dbReference>
<evidence type="ECO:0000256" key="5">
    <source>
        <dbReference type="ARBA" id="ARBA00022475"/>
    </source>
</evidence>
<dbReference type="Pfam" id="PF03264">
    <property type="entry name" value="Cytochrom_NNT"/>
    <property type="match status" value="1"/>
</dbReference>
<feature type="binding site" description="axial binding residue" evidence="16">
    <location>
        <position position="145"/>
    </location>
    <ligand>
        <name>heme</name>
        <dbReference type="ChEBI" id="CHEBI:30413"/>
        <label>3</label>
    </ligand>
    <ligandPart>
        <name>Fe</name>
        <dbReference type="ChEBI" id="CHEBI:18248"/>
    </ligandPart>
</feature>
<dbReference type="GO" id="GO:0020037">
    <property type="term" value="F:heme binding"/>
    <property type="evidence" value="ECO:0007669"/>
    <property type="project" value="UniProtKB-UniRule"/>
</dbReference>
<feature type="binding site" description="covalent" evidence="15">
    <location>
        <position position="343"/>
    </location>
    <ligand>
        <name>heme</name>
        <dbReference type="ChEBI" id="CHEBI:30413"/>
        <label>5</label>
    </ligand>
</feature>
<feature type="domain" description="NapC/NirT cytochrome c N-terminal" evidence="18">
    <location>
        <begin position="16"/>
        <end position="186"/>
    </location>
</feature>
<feature type="binding site" description="covalent" evidence="15">
    <location>
        <position position="54"/>
    </location>
    <ligand>
        <name>heme</name>
        <dbReference type="ChEBI" id="CHEBI:30413"/>
        <label>1</label>
    </ligand>
</feature>
<feature type="binding site" description="covalent" evidence="15">
    <location>
        <position position="84"/>
    </location>
    <ligand>
        <name>heme</name>
        <dbReference type="ChEBI" id="CHEBI:30413"/>
        <label>2</label>
    </ligand>
</feature>
<dbReference type="Proteomes" id="UP000199594">
    <property type="component" value="Unassembled WGS sequence"/>
</dbReference>
<evidence type="ECO:0000256" key="14">
    <source>
        <dbReference type="PIRNR" id="PIRNR000014"/>
    </source>
</evidence>
<gene>
    <name evidence="19" type="ORF">SAMN04487956_12032</name>
</gene>
<name>A0A1I7AUD1_9GAMM</name>
<dbReference type="PANTHER" id="PTHR30333">
    <property type="entry name" value="CYTOCHROME C-TYPE PROTEIN"/>
    <property type="match status" value="1"/>
</dbReference>
<evidence type="ECO:0000256" key="12">
    <source>
        <dbReference type="ARBA" id="ARBA00023004"/>
    </source>
</evidence>
<feature type="binding site" description="axial binding residue" evidence="16">
    <location>
        <position position="177"/>
    </location>
    <ligand>
        <name>heme</name>
        <dbReference type="ChEBI" id="CHEBI:30413"/>
        <label>4</label>
    </ligand>
    <ligandPart>
        <name>Fe</name>
        <dbReference type="ChEBI" id="CHEBI:18248"/>
    </ligandPart>
</feature>
<dbReference type="PANTHER" id="PTHR30333:SF1">
    <property type="entry name" value="CYTOCHROME C-TYPE PROTEIN NAPC"/>
    <property type="match status" value="1"/>
</dbReference>
<keyword evidence="12 14" id="KW-0408">Iron</keyword>
<feature type="binding site" description="covalent" evidence="15">
    <location>
        <position position="51"/>
    </location>
    <ligand>
        <name>heme</name>
        <dbReference type="ChEBI" id="CHEBI:30413"/>
        <label>1</label>
    </ligand>
</feature>
<comment type="PTM">
    <text evidence="15">Binds 5 heme groups per subunit.</text>
</comment>
<dbReference type="SUPFAM" id="SSF48695">
    <property type="entry name" value="Multiheme cytochromes"/>
    <property type="match status" value="1"/>
</dbReference>
<keyword evidence="11 17" id="KW-1133">Transmembrane helix</keyword>
<feature type="binding site" description="covalent" evidence="15">
    <location>
        <position position="340"/>
    </location>
    <ligand>
        <name>heme</name>
        <dbReference type="ChEBI" id="CHEBI:30413"/>
        <label>5</label>
    </ligand>
</feature>
<keyword evidence="5 14" id="KW-1003">Cell membrane</keyword>
<evidence type="ECO:0000256" key="6">
    <source>
        <dbReference type="ARBA" id="ARBA00022519"/>
    </source>
</evidence>
<evidence type="ECO:0000259" key="18">
    <source>
        <dbReference type="Pfam" id="PF03264"/>
    </source>
</evidence>
<dbReference type="GO" id="GO:0009061">
    <property type="term" value="P:anaerobic respiration"/>
    <property type="evidence" value="ECO:0007669"/>
    <property type="project" value="TreeGrafter"/>
</dbReference>
<keyword evidence="7 14" id="KW-0349">Heme</keyword>
<evidence type="ECO:0000256" key="7">
    <source>
        <dbReference type="ARBA" id="ARBA00022617"/>
    </source>
</evidence>
<evidence type="ECO:0000256" key="16">
    <source>
        <dbReference type="PIRSR" id="PIRSR000014-2"/>
    </source>
</evidence>
<evidence type="ECO:0000256" key="8">
    <source>
        <dbReference type="ARBA" id="ARBA00022692"/>
    </source>
</evidence>
<protein>
    <recommendedName>
        <fullName evidence="14">Cytochrome c-type protein</fullName>
    </recommendedName>
</protein>
<dbReference type="EMBL" id="FPAQ01000020">
    <property type="protein sequence ID" value="SFT78543.1"/>
    <property type="molecule type" value="Genomic_DNA"/>
</dbReference>
<evidence type="ECO:0000313" key="19">
    <source>
        <dbReference type="EMBL" id="SFT78543.1"/>
    </source>
</evidence>
<dbReference type="InterPro" id="IPR036280">
    <property type="entry name" value="Multihaem_cyt_sf"/>
</dbReference>
<feature type="binding site" description="covalent" evidence="15">
    <location>
        <position position="144"/>
    </location>
    <ligand>
        <name>heme</name>
        <dbReference type="ChEBI" id="CHEBI:30413"/>
        <label>3</label>
    </ligand>
</feature>
<evidence type="ECO:0000256" key="1">
    <source>
        <dbReference type="ARBA" id="ARBA00004249"/>
    </source>
</evidence>
<keyword evidence="8 17" id="KW-0812">Transmembrane</keyword>
<dbReference type="OrthoDB" id="9782159at2"/>
<feature type="binding site" description="covalent" evidence="15">
    <location>
        <position position="176"/>
    </location>
    <ligand>
        <name>heme</name>
        <dbReference type="ChEBI" id="CHEBI:30413"/>
        <label>4</label>
    </ligand>
</feature>
<keyword evidence="4 14" id="KW-0813">Transport</keyword>
<feature type="binding site" description="axial binding residue" evidence="16">
    <location>
        <position position="344"/>
    </location>
    <ligand>
        <name>heme</name>
        <dbReference type="ChEBI" id="CHEBI:30413"/>
        <label>5</label>
    </ligand>
    <ligandPart>
        <name>Fe</name>
        <dbReference type="ChEBI" id="CHEBI:18248"/>
    </ligandPart>
</feature>
<dbReference type="AlphaFoldDB" id="A0A1I7AUD1"/>
<keyword evidence="10 14" id="KW-0249">Electron transport</keyword>
<dbReference type="InterPro" id="IPR009154">
    <property type="entry name" value="Membr-bd_4haem_cyt_TorC"/>
</dbReference>
<keyword evidence="9 14" id="KW-0479">Metal-binding</keyword>